<dbReference type="Gene3D" id="1.10.1060.10">
    <property type="entry name" value="Alpha-helical ferredoxin"/>
    <property type="match status" value="1"/>
</dbReference>
<dbReference type="PROSITE" id="PS00198">
    <property type="entry name" value="4FE4S_FER_1"/>
    <property type="match status" value="2"/>
</dbReference>
<evidence type="ECO:0000256" key="3">
    <source>
        <dbReference type="ARBA" id="ARBA00023014"/>
    </source>
</evidence>
<keyword evidence="2" id="KW-0408">Iron</keyword>
<dbReference type="PROSITE" id="PS51379">
    <property type="entry name" value="4FE4S_FER_2"/>
    <property type="match status" value="2"/>
</dbReference>
<dbReference type="Proteomes" id="UP000468901">
    <property type="component" value="Unassembled WGS sequence"/>
</dbReference>
<dbReference type="InterPro" id="IPR009051">
    <property type="entry name" value="Helical_ferredxn"/>
</dbReference>
<proteinExistence type="predicted"/>
<evidence type="ECO:0000313" key="6">
    <source>
        <dbReference type="Proteomes" id="UP000468901"/>
    </source>
</evidence>
<keyword evidence="1" id="KW-0479">Metal-binding</keyword>
<dbReference type="SUPFAM" id="SSF46548">
    <property type="entry name" value="alpha-helical ferredoxin"/>
    <property type="match status" value="1"/>
</dbReference>
<organism evidence="5 6">
    <name type="scientific">Parvibaculum sedimenti</name>
    <dbReference type="NCBI Taxonomy" id="2608632"/>
    <lineage>
        <taxon>Bacteria</taxon>
        <taxon>Pseudomonadati</taxon>
        <taxon>Pseudomonadota</taxon>
        <taxon>Alphaproteobacteria</taxon>
        <taxon>Hyphomicrobiales</taxon>
        <taxon>Parvibaculaceae</taxon>
        <taxon>Parvibaculum</taxon>
    </lineage>
</organism>
<dbReference type="RefSeq" id="WP_152217067.1">
    <property type="nucleotide sequence ID" value="NZ_JBAQYD010000034.1"/>
</dbReference>
<dbReference type="PANTHER" id="PTHR40447:SF1">
    <property type="entry name" value="ANAEROBIC SULFITE REDUCTASE SUBUNIT A"/>
    <property type="match status" value="1"/>
</dbReference>
<protein>
    <submittedName>
        <fullName evidence="5">Sulfite reductase subunit A</fullName>
    </submittedName>
</protein>
<evidence type="ECO:0000259" key="4">
    <source>
        <dbReference type="PROSITE" id="PS51379"/>
    </source>
</evidence>
<dbReference type="GO" id="GO:0051536">
    <property type="term" value="F:iron-sulfur cluster binding"/>
    <property type="evidence" value="ECO:0007669"/>
    <property type="project" value="UniProtKB-KW"/>
</dbReference>
<name>A0A6N6VFG7_9HYPH</name>
<evidence type="ECO:0000256" key="1">
    <source>
        <dbReference type="ARBA" id="ARBA00022723"/>
    </source>
</evidence>
<dbReference type="AlphaFoldDB" id="A0A6N6VFG7"/>
<dbReference type="EMBL" id="WESC01000014">
    <property type="protein sequence ID" value="KAB7738976.1"/>
    <property type="molecule type" value="Genomic_DNA"/>
</dbReference>
<feature type="domain" description="4Fe-4S ferredoxin-type" evidence="4">
    <location>
        <begin position="341"/>
        <end position="369"/>
    </location>
</feature>
<reference evidence="5 6" key="1">
    <citation type="submission" date="2019-09" db="EMBL/GenBank/DDBJ databases">
        <title>Parvibaculum sedimenti sp. nov., isolated from sediment.</title>
        <authorList>
            <person name="Wang Y."/>
        </authorList>
    </citation>
    <scope>NUCLEOTIDE SEQUENCE [LARGE SCALE GENOMIC DNA]</scope>
    <source>
        <strain evidence="5 6">HXT-9</strain>
    </source>
</reference>
<keyword evidence="3" id="KW-0411">Iron-sulfur</keyword>
<evidence type="ECO:0000256" key="2">
    <source>
        <dbReference type="ARBA" id="ARBA00023004"/>
    </source>
</evidence>
<comment type="caution">
    <text evidence="5">The sequence shown here is derived from an EMBL/GenBank/DDBJ whole genome shotgun (WGS) entry which is preliminary data.</text>
</comment>
<feature type="domain" description="4Fe-4S ferredoxin-type" evidence="4">
    <location>
        <begin position="260"/>
        <end position="291"/>
    </location>
</feature>
<dbReference type="GO" id="GO:0046872">
    <property type="term" value="F:metal ion binding"/>
    <property type="evidence" value="ECO:0007669"/>
    <property type="project" value="UniProtKB-KW"/>
</dbReference>
<dbReference type="Pfam" id="PF17179">
    <property type="entry name" value="Fer4_22"/>
    <property type="match status" value="1"/>
</dbReference>
<accession>A0A6N6VFG7</accession>
<dbReference type="InterPro" id="IPR017896">
    <property type="entry name" value="4Fe4S_Fe-S-bd"/>
</dbReference>
<sequence length="380" mass="41468">MSTDLALQIGEHALLARAEFGKLIDALRGQGYAVIGPTLQGGAIVYSEISGESELPVGWTDEQEAGTYRLKRREDEALFGYVAGAQSWRPFLFQPRRTLWRAKGSAADFAIDPDVRETPRFAFLGMRACELKAVSIQDRVFMDGIHPDADYSARRDAAFFIAVNCARAGATCFCVSMDAGPRAEAGYDLALTEIIGEGRHDFLLEVGSPRGAVIASLLSLRAAGDGDAAEAEAIVERTAQSMGRVLQTEGLKSLLQENLEHPQWDDVAERCLSCGNCTFACPTCFCHTDEDVTDLDGQAAERHQRWDSCFSLDFSYIRGGSVRPGIASRYRQWMTHKLANWIDQFGESGCVGCGRCITWCPAGIDITAEAAAIRASIEKD</sequence>
<evidence type="ECO:0000313" key="5">
    <source>
        <dbReference type="EMBL" id="KAB7738976.1"/>
    </source>
</evidence>
<dbReference type="InterPro" id="IPR017900">
    <property type="entry name" value="4Fe4S_Fe_S_CS"/>
</dbReference>
<dbReference type="PANTHER" id="PTHR40447">
    <property type="entry name" value="ANAEROBIC SULFITE REDUCTASE SUBUNIT A"/>
    <property type="match status" value="1"/>
</dbReference>
<gene>
    <name evidence="5" type="ORF">F2P47_14340</name>
</gene>
<keyword evidence="6" id="KW-1185">Reference proteome</keyword>